<gene>
    <name evidence="2" type="ORF">TEOVI_000774400</name>
</gene>
<feature type="compositionally biased region" description="Basic and acidic residues" evidence="1">
    <location>
        <begin position="639"/>
        <end position="648"/>
    </location>
</feature>
<proteinExistence type="predicted"/>
<keyword evidence="3" id="KW-1185">Reference proteome</keyword>
<comment type="caution">
    <text evidence="2">The sequence shown here is derived from an EMBL/GenBank/DDBJ whole genome shotgun (WGS) entry which is preliminary data.</text>
</comment>
<feature type="region of interest" description="Disordered" evidence="1">
    <location>
        <begin position="806"/>
        <end position="929"/>
    </location>
</feature>
<protein>
    <submittedName>
        <fullName evidence="2">Uncharacterized protein</fullName>
    </submittedName>
</protein>
<name>A0A1G4I589_TRYEQ</name>
<feature type="compositionally biased region" description="Polar residues" evidence="1">
    <location>
        <begin position="890"/>
        <end position="912"/>
    </location>
</feature>
<accession>A0A1G4I589</accession>
<dbReference type="RefSeq" id="XP_067078272.1">
    <property type="nucleotide sequence ID" value="XM_067222171.1"/>
</dbReference>
<feature type="compositionally biased region" description="Basic and acidic residues" evidence="1">
    <location>
        <begin position="528"/>
        <end position="558"/>
    </location>
</feature>
<feature type="region of interest" description="Disordered" evidence="1">
    <location>
        <begin position="518"/>
        <end position="561"/>
    </location>
</feature>
<dbReference type="VEuPathDB" id="TriTrypDB:TEOVI_000774400"/>
<feature type="compositionally biased region" description="Basic and acidic residues" evidence="1">
    <location>
        <begin position="769"/>
        <end position="783"/>
    </location>
</feature>
<dbReference type="GeneID" id="92381678"/>
<feature type="region of interest" description="Disordered" evidence="1">
    <location>
        <begin position="620"/>
        <end position="661"/>
    </location>
</feature>
<dbReference type="Proteomes" id="UP000195570">
    <property type="component" value="Unassembled WGS sequence"/>
</dbReference>
<organism evidence="2 3">
    <name type="scientific">Trypanosoma equiperdum</name>
    <dbReference type="NCBI Taxonomy" id="5694"/>
    <lineage>
        <taxon>Eukaryota</taxon>
        <taxon>Discoba</taxon>
        <taxon>Euglenozoa</taxon>
        <taxon>Kinetoplastea</taxon>
        <taxon>Metakinetoplastina</taxon>
        <taxon>Trypanosomatida</taxon>
        <taxon>Trypanosomatidae</taxon>
        <taxon>Trypanosoma</taxon>
    </lineage>
</organism>
<dbReference type="AlphaFoldDB" id="A0A1G4I589"/>
<feature type="compositionally biased region" description="Basic and acidic residues" evidence="1">
    <location>
        <begin position="844"/>
        <end position="854"/>
    </location>
</feature>
<feature type="compositionally biased region" description="Low complexity" evidence="1">
    <location>
        <begin position="877"/>
        <end position="889"/>
    </location>
</feature>
<evidence type="ECO:0000313" key="3">
    <source>
        <dbReference type="Proteomes" id="UP000195570"/>
    </source>
</evidence>
<feature type="region of interest" description="Disordered" evidence="1">
    <location>
        <begin position="1080"/>
        <end position="1107"/>
    </location>
</feature>
<reference evidence="2" key="1">
    <citation type="submission" date="2016-09" db="EMBL/GenBank/DDBJ databases">
        <authorList>
            <person name="Hebert L."/>
            <person name="Moumen B."/>
        </authorList>
    </citation>
    <scope>NUCLEOTIDE SEQUENCE [LARGE SCALE GENOMIC DNA]</scope>
    <source>
        <strain evidence="2">OVI</strain>
    </source>
</reference>
<feature type="region of interest" description="Disordered" evidence="1">
    <location>
        <begin position="761"/>
        <end position="783"/>
    </location>
</feature>
<dbReference type="EMBL" id="CZPT02000640">
    <property type="protein sequence ID" value="SCU66887.1"/>
    <property type="molecule type" value="Genomic_DNA"/>
</dbReference>
<feature type="region of interest" description="Disordered" evidence="1">
    <location>
        <begin position="966"/>
        <end position="997"/>
    </location>
</feature>
<evidence type="ECO:0000313" key="2">
    <source>
        <dbReference type="EMBL" id="SCU66887.1"/>
    </source>
</evidence>
<sequence>MERLSIIHTFESDSTFLAEVPSVTPRSSAGLTMCKSATVTETRGGRFTGDHEGPASIDSTLDLIPACSGTSEGDRELSVVRIVPVSGSVAFHSRFLVQFEAYCRLSRRLRRAIEWLLLSHQTEQKRVGSSASSLDSSMFDVDCLTRATHPVDPTAFLASAFALPHVVSVSPTPLDEEDMLGPHGELCSADRTRVVPYCFFYSSPEQRLFRGGSVPSSPSERSGMTVLERFAAVAKATGICGIVPPPHNALSIKNRTKVGLTLLAYMEGCLPSCIFTDGNGGPKYGSGVAADFFSQWSDDILWRLLCSLVSALAVVHAGGFHYCGELTPADILCFAIPGENDPGVAAAEALMSGEQEGSSEIPVGQRFHMWAAASERHWAITGATPAHRAFFMLTTPPRSLFAHFPDDPHTVAESQRRDIVAAGSVVLKVVEEMKRRRGQSEAGGCVELLFVAQRMVSVEEGGANTSRTDATALAHRFAQLQVVRLRTHLCLLRTVVEERNAQLVAAILYGRSLDGTADSRRNNRRLKDKSDEYSSSGREKATAKPSRGHESSHVRDSSEAPLLVGDVKLPTLAERERALAEREEKLRQFLVLYELTAERLDELPVGSEGFEFLRQMLMQAPSSKSEKTRPKSCSGTRPTSKEGSKERTLTSSSTRSICGTPRPLRDAVRRATPLGERRQQIFSSFTSSKAKDGVLSGITGNGSAGTATSSLIVSGLGGLSKEKRPLRTICRQSVTRTHSSSSHRCGSARPNVSSVVHRVGVKTPTSSRNKTDSPKRANSIERTDESQLKGCFLDIPFARTANRIEASEKLKNTPRTASSPLTKGLGRPLASRSPTRVGATAVTLHRESADRELLRSTQAVRPERQSGDSDTSLPNMAANSLLRLSARARTPQQVRNAATKPSVTNTSSTSAAQGLVPGLALPSNSTSVHPNGKLLHTATEGVSANHEAAAQPKQEAVSCAKTQVKTLTSEETVKQRKQSERVDPPPTNADGSSPGFSPVNNCGGIMTVIDMNDDNQVVMGGGGSSLNSVGRCNVGSPSNTAESSGGRACGAGEFSAAITDRSLSTAASEGARAHNEKRTMFGPQQQLSVRPGYRSDREGPGTPRSLRPRVCDGWVDNHLAALERMRTDFHQSEATKSIRNTPNGKLLTAGLAATHLADQSDSALCANASSGNSADRSTLVNSEN</sequence>
<evidence type="ECO:0000256" key="1">
    <source>
        <dbReference type="SAM" id="MobiDB-lite"/>
    </source>
</evidence>
<feature type="compositionally biased region" description="Basic and acidic residues" evidence="1">
    <location>
        <begin position="971"/>
        <end position="983"/>
    </location>
</feature>